<dbReference type="SUPFAM" id="SSF81901">
    <property type="entry name" value="HCP-like"/>
    <property type="match status" value="1"/>
</dbReference>
<organism evidence="5 6">
    <name type="scientific">Ereboglobus luteus</name>
    <dbReference type="NCBI Taxonomy" id="1796921"/>
    <lineage>
        <taxon>Bacteria</taxon>
        <taxon>Pseudomonadati</taxon>
        <taxon>Verrucomicrobiota</taxon>
        <taxon>Opitutia</taxon>
        <taxon>Opitutales</taxon>
        <taxon>Opitutaceae</taxon>
        <taxon>Ereboglobus</taxon>
    </lineage>
</organism>
<dbReference type="InterPro" id="IPR011990">
    <property type="entry name" value="TPR-like_helical_dom_sf"/>
</dbReference>
<dbReference type="InterPro" id="IPR019734">
    <property type="entry name" value="TPR_rpt"/>
</dbReference>
<dbReference type="GO" id="GO:0008318">
    <property type="term" value="F:protein prenyltransferase activity"/>
    <property type="evidence" value="ECO:0007669"/>
    <property type="project" value="InterPro"/>
</dbReference>
<dbReference type="PANTHER" id="PTHR44227:SF3">
    <property type="entry name" value="PROTEIN O-MANNOSYL-TRANSFERASE TMTC4"/>
    <property type="match status" value="1"/>
</dbReference>
<feature type="repeat" description="TPR" evidence="3">
    <location>
        <begin position="504"/>
        <end position="537"/>
    </location>
</feature>
<dbReference type="KEGG" id="elut:CKA38_13910"/>
<feature type="transmembrane region" description="Helical" evidence="4">
    <location>
        <begin position="407"/>
        <end position="426"/>
    </location>
</feature>
<evidence type="ECO:0000313" key="6">
    <source>
        <dbReference type="Proteomes" id="UP000244896"/>
    </source>
</evidence>
<dbReference type="PROSITE" id="PS51147">
    <property type="entry name" value="PFTA"/>
    <property type="match status" value="1"/>
</dbReference>
<feature type="repeat" description="TPR" evidence="3">
    <location>
        <begin position="676"/>
        <end position="709"/>
    </location>
</feature>
<evidence type="ECO:0000256" key="1">
    <source>
        <dbReference type="ARBA" id="ARBA00022737"/>
    </source>
</evidence>
<feature type="repeat" description="TPR" evidence="3">
    <location>
        <begin position="470"/>
        <end position="503"/>
    </location>
</feature>
<feature type="repeat" description="TPR" evidence="3">
    <location>
        <begin position="573"/>
        <end position="606"/>
    </location>
</feature>
<dbReference type="Proteomes" id="UP000244896">
    <property type="component" value="Chromosome"/>
</dbReference>
<evidence type="ECO:0000313" key="5">
    <source>
        <dbReference type="EMBL" id="AWI10204.1"/>
    </source>
</evidence>
<dbReference type="Pfam" id="PF13414">
    <property type="entry name" value="TPR_11"/>
    <property type="match status" value="1"/>
</dbReference>
<keyword evidence="2 3" id="KW-0802">TPR repeat</keyword>
<feature type="transmembrane region" description="Helical" evidence="4">
    <location>
        <begin position="202"/>
        <end position="222"/>
    </location>
</feature>
<dbReference type="SMART" id="SM00028">
    <property type="entry name" value="TPR"/>
    <property type="match status" value="9"/>
</dbReference>
<dbReference type="PANTHER" id="PTHR44227">
    <property type="match status" value="1"/>
</dbReference>
<evidence type="ECO:0000256" key="3">
    <source>
        <dbReference type="PROSITE-ProRule" id="PRU00339"/>
    </source>
</evidence>
<keyword evidence="1" id="KW-0677">Repeat</keyword>
<dbReference type="SUPFAM" id="SSF48452">
    <property type="entry name" value="TPR-like"/>
    <property type="match status" value="1"/>
</dbReference>
<dbReference type="Gene3D" id="1.25.40.10">
    <property type="entry name" value="Tetratricopeptide repeat domain"/>
    <property type="match status" value="3"/>
</dbReference>
<accession>A0A2U8E6L1</accession>
<proteinExistence type="predicted"/>
<dbReference type="PROSITE" id="PS50005">
    <property type="entry name" value="TPR"/>
    <property type="match status" value="4"/>
</dbReference>
<feature type="transmembrane region" description="Helical" evidence="4">
    <location>
        <begin position="139"/>
        <end position="159"/>
    </location>
</feature>
<name>A0A2U8E6L1_9BACT</name>
<keyword evidence="4" id="KW-0472">Membrane</keyword>
<dbReference type="OrthoDB" id="186434at2"/>
<feature type="transmembrane region" description="Helical" evidence="4">
    <location>
        <begin position="353"/>
        <end position="372"/>
    </location>
</feature>
<protein>
    <submittedName>
        <fullName evidence="5">Uncharacterized protein</fullName>
    </submittedName>
</protein>
<keyword evidence="4" id="KW-0812">Transmembrane</keyword>
<dbReference type="Pfam" id="PF13431">
    <property type="entry name" value="TPR_17"/>
    <property type="match status" value="1"/>
</dbReference>
<dbReference type="InterPro" id="IPR052346">
    <property type="entry name" value="O-mannosyl-transferase_TMTC"/>
</dbReference>
<gene>
    <name evidence="5" type="ORF">CKA38_13910</name>
</gene>
<feature type="transmembrane region" description="Helical" evidence="4">
    <location>
        <begin position="171"/>
        <end position="190"/>
    </location>
</feature>
<feature type="transmembrane region" description="Helical" evidence="4">
    <location>
        <begin position="378"/>
        <end position="395"/>
    </location>
</feature>
<evidence type="ECO:0000256" key="4">
    <source>
        <dbReference type="SAM" id="Phobius"/>
    </source>
</evidence>
<evidence type="ECO:0000256" key="2">
    <source>
        <dbReference type="ARBA" id="ARBA00022803"/>
    </source>
</evidence>
<dbReference type="InterPro" id="IPR002088">
    <property type="entry name" value="Prenyl_trans_a"/>
</dbReference>
<dbReference type="Pfam" id="PF13432">
    <property type="entry name" value="TPR_16"/>
    <property type="match status" value="2"/>
</dbReference>
<feature type="transmembrane region" description="Helical" evidence="4">
    <location>
        <begin position="280"/>
        <end position="297"/>
    </location>
</feature>
<keyword evidence="4" id="KW-1133">Transmembrane helix</keyword>
<feature type="transmembrane region" description="Helical" evidence="4">
    <location>
        <begin position="61"/>
        <end position="79"/>
    </location>
</feature>
<reference evidence="5 6" key="1">
    <citation type="journal article" date="2018" name="Syst. Appl. Microbiol.">
        <title>Ereboglobus luteus gen. nov. sp. nov. from cockroach guts, and new insights into the oxygen relationship of the genera Opitutus and Didymococcus (Verrucomicrobia: Opitutaceae).</title>
        <authorList>
            <person name="Tegtmeier D."/>
            <person name="Belitz A."/>
            <person name="Radek R."/>
            <person name="Heimerl T."/>
            <person name="Brune A."/>
        </authorList>
    </citation>
    <scope>NUCLEOTIDE SEQUENCE [LARGE SCALE GENOMIC DNA]</scope>
    <source>
        <strain evidence="5 6">Ho45</strain>
    </source>
</reference>
<sequence>MRVSTSLGDHGMPSVCYVTLLKKYYFVLREKCWSAFHPNRPVTNIHDTTVTSQARAPAHRWRIWAAVLALVLATAAAYHNSFSGEFLFDDIWSIPRNESIRQLSTAFSPPSAFGETVSGRPLLNFSFAINYKISGKEVWSYHLGNLLIHVAAGLSLFGLARRTLLRPVLRAYFGGDASTLVAFVIAALWLLHPLQTESVTYIVQRAESLMALFYILTLYCFVRGVDSAGARTFWLALSVAACLLGMASKEVMVSAPLMVFLYDRTFVAGSFREAWKRRKIYHVLLASTLLLLGWLVWRAGGRGGTAGFGTETTVWTYALTQIKAIPHYLRLVVWPRGQVFDYGSGVITRVSSVWPQALLLVALVGATVWALIRKPMFGFLGFLFFAVLAPSSSVIPVATQTMAEHRMYLPLAAVVSVIVVAMWLLAGRRSQWLLVAAAAVLAVATFQRNTVYGDQLGLWRDVVARVPGNARAHNNLGNLYAEENMAEQALIHCRRAIELDPNFAQAYNNYGYALSKLDRYQEALAYYDKALGFREHGFEVTLANRGYSLFCLGRLDEAAADFIAALKIRPDYETALSNYGNVLCSLGRYDEALAMLDKAVDIDPKFASAWNNRGNVFSTLGTDTNEALRCYKLAAELDPKLWAAVDNVARYLLALGRPGEAVPYFEASLPISPDAGASHFGLGTALMLSGRPAEAVSHFERAIASRPTALCHHNLAVALFNTGRAEESIAHFEASLRLNSREASAHHNYAGALAALGRIEEAVAAENAALRIAPDFALAREQLDRLTARLGAGDVSLNSSDRSIDSPKH</sequence>
<dbReference type="EMBL" id="CP023004">
    <property type="protein sequence ID" value="AWI10204.1"/>
    <property type="molecule type" value="Genomic_DNA"/>
</dbReference>
<keyword evidence="6" id="KW-1185">Reference proteome</keyword>
<dbReference type="PROSITE" id="PS50293">
    <property type="entry name" value="TPR_REGION"/>
    <property type="match status" value="2"/>
</dbReference>
<feature type="transmembrane region" description="Helical" evidence="4">
    <location>
        <begin position="432"/>
        <end position="451"/>
    </location>
</feature>
<dbReference type="Pfam" id="PF13181">
    <property type="entry name" value="TPR_8"/>
    <property type="match status" value="1"/>
</dbReference>
<dbReference type="AlphaFoldDB" id="A0A2U8E6L1"/>